<name>A0AAW0BPS3_9AGAR</name>
<evidence type="ECO:0000313" key="12">
    <source>
        <dbReference type="EMBL" id="KAK7027968.1"/>
    </source>
</evidence>
<reference evidence="12 13" key="1">
    <citation type="submission" date="2024-01" db="EMBL/GenBank/DDBJ databases">
        <title>A draft genome for a cacao thread blight-causing isolate of Paramarasmius palmivorus.</title>
        <authorList>
            <person name="Baruah I.K."/>
            <person name="Bukari Y."/>
            <person name="Amoako-Attah I."/>
            <person name="Meinhardt L.W."/>
            <person name="Bailey B.A."/>
            <person name="Cohen S.P."/>
        </authorList>
    </citation>
    <scope>NUCLEOTIDE SEQUENCE [LARGE SCALE GENOMIC DNA]</scope>
    <source>
        <strain evidence="12 13">GH-12</strain>
    </source>
</reference>
<dbReference type="EMBL" id="JAYKXP010000092">
    <property type="protein sequence ID" value="KAK7027968.1"/>
    <property type="molecule type" value="Genomic_DNA"/>
</dbReference>
<dbReference type="GO" id="GO:0003677">
    <property type="term" value="F:DNA binding"/>
    <property type="evidence" value="ECO:0007669"/>
    <property type="project" value="UniProtKB-KW"/>
</dbReference>
<evidence type="ECO:0000256" key="8">
    <source>
        <dbReference type="ARBA" id="ARBA00023242"/>
    </source>
</evidence>
<evidence type="ECO:0000256" key="2">
    <source>
        <dbReference type="ARBA" id="ARBA00004123"/>
    </source>
</evidence>
<organism evidence="12 13">
    <name type="scientific">Paramarasmius palmivorus</name>
    <dbReference type="NCBI Taxonomy" id="297713"/>
    <lineage>
        <taxon>Eukaryota</taxon>
        <taxon>Fungi</taxon>
        <taxon>Dikarya</taxon>
        <taxon>Basidiomycota</taxon>
        <taxon>Agaricomycotina</taxon>
        <taxon>Agaricomycetes</taxon>
        <taxon>Agaricomycetidae</taxon>
        <taxon>Agaricales</taxon>
        <taxon>Marasmiineae</taxon>
        <taxon>Marasmiaceae</taxon>
        <taxon>Paramarasmius</taxon>
    </lineage>
</organism>
<dbReference type="InterPro" id="IPR009072">
    <property type="entry name" value="Histone-fold"/>
</dbReference>
<dbReference type="PROSITE" id="PS00047">
    <property type="entry name" value="HISTONE_H4"/>
    <property type="match status" value="1"/>
</dbReference>
<evidence type="ECO:0000256" key="1">
    <source>
        <dbReference type="ARBA" id="ARBA00002001"/>
    </source>
</evidence>
<evidence type="ECO:0000256" key="11">
    <source>
        <dbReference type="SAM" id="MobiDB-lite"/>
    </source>
</evidence>
<dbReference type="Gene3D" id="1.10.20.10">
    <property type="entry name" value="Histone, subunit A"/>
    <property type="match status" value="1"/>
</dbReference>
<evidence type="ECO:0000256" key="4">
    <source>
        <dbReference type="ARBA" id="ARBA00006564"/>
    </source>
</evidence>
<evidence type="ECO:0000256" key="9">
    <source>
        <dbReference type="ARBA" id="ARBA00023269"/>
    </source>
</evidence>
<keyword evidence="7 10" id="KW-0238">DNA-binding</keyword>
<evidence type="ECO:0000256" key="3">
    <source>
        <dbReference type="ARBA" id="ARBA00004286"/>
    </source>
</evidence>
<dbReference type="AlphaFoldDB" id="A0AAW0BPS3"/>
<dbReference type="InterPro" id="IPR019809">
    <property type="entry name" value="Histone_H4_CS"/>
</dbReference>
<dbReference type="CDD" id="cd22912">
    <property type="entry name" value="HFD_H4"/>
    <property type="match status" value="1"/>
</dbReference>
<dbReference type="PANTHER" id="PTHR10484">
    <property type="entry name" value="HISTONE H4"/>
    <property type="match status" value="1"/>
</dbReference>
<feature type="compositionally biased region" description="Low complexity" evidence="11">
    <location>
        <begin position="144"/>
        <end position="157"/>
    </location>
</feature>
<dbReference type="GO" id="GO:0046982">
    <property type="term" value="F:protein heterodimerization activity"/>
    <property type="evidence" value="ECO:0007669"/>
    <property type="project" value="InterPro"/>
</dbReference>
<evidence type="ECO:0000256" key="6">
    <source>
        <dbReference type="ARBA" id="ARBA00022454"/>
    </source>
</evidence>
<keyword evidence="13" id="KW-1185">Reference proteome</keyword>
<comment type="similarity">
    <text evidence="4 10">Belongs to the histone H4 family.</text>
</comment>
<proteinExistence type="inferred from homology"/>
<feature type="region of interest" description="Disordered" evidence="11">
    <location>
        <begin position="128"/>
        <end position="163"/>
    </location>
</feature>
<comment type="caution">
    <text evidence="12">The sequence shown here is derived from an EMBL/GenBank/DDBJ whole genome shotgun (WGS) entry which is preliminary data.</text>
</comment>
<comment type="subcellular location">
    <subcellularLocation>
        <location evidence="3">Chromosome</location>
    </subcellularLocation>
    <subcellularLocation>
        <location evidence="2">Nucleus</location>
    </subcellularLocation>
</comment>
<evidence type="ECO:0000256" key="10">
    <source>
        <dbReference type="RuleBase" id="RU000528"/>
    </source>
</evidence>
<dbReference type="FunFam" id="1.10.20.10:FF:000012">
    <property type="entry name" value="Histone H4"/>
    <property type="match status" value="1"/>
</dbReference>
<sequence length="341" mass="39273">MATSRPCRVDIPPSLEPTDEWKKQLIQRIANALEFDAGQIIEGKTRFSRFHEEFGGIGAQAVREYEEAARKIMKLARDTYEMEEAREQHRCIDERRKALCAPESDEEIVVQQLGKACNVRRMISEENVARASKQSYRTPPVKASRPTKSSSRVSTRKTSLEPREEVVARQKEEELLTRARESRQERERELIRAVVTTVKEQEVELGRLRNAMSEMAVKMDFLLEEISEQRTQRRYQTVKVPDYELIEGLGKGGAKRHRKILRDNIQGITKPAIRRLARRGGVKRISGLIYEETRGVLKIFLENVIRDSVTYTEHAKRKTVTALDVVYALKRSGRTLYGFGA</sequence>
<comment type="subunit">
    <text evidence="5 10">The nucleosome is a histone octamer containing two molecules each of H2A, H2B, H3 and H4 assembled in one H3-H4 heterotetramer and two H2A-H2B heterodimers. The octamer wraps approximately 147 bp of DNA.</text>
</comment>
<evidence type="ECO:0000256" key="7">
    <source>
        <dbReference type="ARBA" id="ARBA00023125"/>
    </source>
</evidence>
<dbReference type="Proteomes" id="UP001383192">
    <property type="component" value="Unassembled WGS sequence"/>
</dbReference>
<protein>
    <recommendedName>
        <fullName evidence="10">Histone H4</fullName>
    </recommendedName>
</protein>
<evidence type="ECO:0000256" key="5">
    <source>
        <dbReference type="ARBA" id="ARBA00011538"/>
    </source>
</evidence>
<gene>
    <name evidence="12" type="primary">HHF1_4</name>
    <name evidence="12" type="ORF">VNI00_015051</name>
</gene>
<dbReference type="SUPFAM" id="SSF47113">
    <property type="entry name" value="Histone-fold"/>
    <property type="match status" value="1"/>
</dbReference>
<dbReference type="GO" id="GO:0030527">
    <property type="term" value="F:structural constituent of chromatin"/>
    <property type="evidence" value="ECO:0007669"/>
    <property type="project" value="InterPro"/>
</dbReference>
<comment type="function">
    <text evidence="1 10">Core component of nucleosome. Nucleosomes wrap and compact DNA into chromatin, limiting DNA accessibility to the cellular machineries which require DNA as a template. Histones thereby play a central role in transcription regulation, DNA repair, DNA replication and chromosomal stability. DNA accessibility is regulated via a complex set of post-translational modifications of histones, also called histone code, and nucleosome remodeling.</text>
</comment>
<dbReference type="SMART" id="SM00417">
    <property type="entry name" value="H4"/>
    <property type="match status" value="1"/>
</dbReference>
<keyword evidence="6 10" id="KW-0158">Chromosome</keyword>
<dbReference type="GO" id="GO:0005634">
    <property type="term" value="C:nucleus"/>
    <property type="evidence" value="ECO:0007669"/>
    <property type="project" value="UniProtKB-SubCell"/>
</dbReference>
<dbReference type="InterPro" id="IPR001951">
    <property type="entry name" value="Histone_H4"/>
</dbReference>
<dbReference type="GO" id="GO:0000786">
    <property type="term" value="C:nucleosome"/>
    <property type="evidence" value="ECO:0007669"/>
    <property type="project" value="UniProtKB-KW"/>
</dbReference>
<keyword evidence="9 10" id="KW-0544">Nucleosome core</keyword>
<keyword evidence="8 10" id="KW-0539">Nucleus</keyword>
<evidence type="ECO:0000313" key="13">
    <source>
        <dbReference type="Proteomes" id="UP001383192"/>
    </source>
</evidence>
<accession>A0AAW0BPS3</accession>
<dbReference type="PRINTS" id="PR00623">
    <property type="entry name" value="HISTONEH4"/>
</dbReference>